<organism evidence="6 7">
    <name type="scientific">Herbihabitans rhizosphaerae</name>
    <dbReference type="NCBI Taxonomy" id="1872711"/>
    <lineage>
        <taxon>Bacteria</taxon>
        <taxon>Bacillati</taxon>
        <taxon>Actinomycetota</taxon>
        <taxon>Actinomycetes</taxon>
        <taxon>Pseudonocardiales</taxon>
        <taxon>Pseudonocardiaceae</taxon>
        <taxon>Herbihabitans</taxon>
    </lineage>
</organism>
<dbReference type="Pfam" id="PF14011">
    <property type="entry name" value="ESX-1_EspG"/>
    <property type="match status" value="1"/>
</dbReference>
<evidence type="ECO:0000256" key="5">
    <source>
        <dbReference type="SAM" id="MobiDB-lite"/>
    </source>
</evidence>
<name>A0A4Q7KIH1_9PSEU</name>
<keyword evidence="7" id="KW-1185">Reference proteome</keyword>
<accession>A0A4Q7KIH1</accession>
<comment type="subcellular location">
    <subcellularLocation>
        <location evidence="1">Cytoplasm</location>
    </subcellularLocation>
</comment>
<feature type="compositionally biased region" description="Basic and acidic residues" evidence="5">
    <location>
        <begin position="147"/>
        <end position="156"/>
    </location>
</feature>
<reference evidence="6 7" key="1">
    <citation type="submission" date="2019-02" db="EMBL/GenBank/DDBJ databases">
        <title>Genomic Encyclopedia of Type Strains, Phase IV (KMG-IV): sequencing the most valuable type-strain genomes for metagenomic binning, comparative biology and taxonomic classification.</title>
        <authorList>
            <person name="Goeker M."/>
        </authorList>
    </citation>
    <scope>NUCLEOTIDE SEQUENCE [LARGE SCALE GENOMIC DNA]</scope>
    <source>
        <strain evidence="6 7">DSM 101727</strain>
    </source>
</reference>
<protein>
    <submittedName>
        <fullName evidence="6">ESAT-6 protein secretion system EspG family protein</fullName>
    </submittedName>
</protein>
<dbReference type="InterPro" id="IPR025734">
    <property type="entry name" value="EspG"/>
</dbReference>
<comment type="similarity">
    <text evidence="2">Belongs to the EspG family.</text>
</comment>
<sequence length="259" mass="28481">MPAEFQLSLAAVDILGEHLGVDIRQFPFEIPSVGHLLEDRARIAESVWADLTRRRLVHNGRLTGEVEQSVRMLAEFEIAVVVFGEIDGEPILSRLATAGRFGVHAQKLDQVLWLREIRPESLARQAIGLIGDRHAGPGQSITVRHEEPKRVEDDNSARTFSKPVRGSGDRERRALRHLFDTPLLGSGGFLVLARDRLGRETAAPPLSWLDTESGCYLVQHQPATDATPATETTSPADSARLCQQLDKLITAVQPSGPGR</sequence>
<feature type="region of interest" description="Disordered" evidence="5">
    <location>
        <begin position="147"/>
        <end position="168"/>
    </location>
</feature>
<evidence type="ECO:0000256" key="1">
    <source>
        <dbReference type="ARBA" id="ARBA00004496"/>
    </source>
</evidence>
<keyword evidence="4" id="KW-0143">Chaperone</keyword>
<comment type="caution">
    <text evidence="6">The sequence shown here is derived from an EMBL/GenBank/DDBJ whole genome shotgun (WGS) entry which is preliminary data.</text>
</comment>
<dbReference type="AlphaFoldDB" id="A0A4Q7KIH1"/>
<evidence type="ECO:0000256" key="4">
    <source>
        <dbReference type="ARBA" id="ARBA00023186"/>
    </source>
</evidence>
<keyword evidence="3" id="KW-0963">Cytoplasm</keyword>
<evidence type="ECO:0000256" key="2">
    <source>
        <dbReference type="ARBA" id="ARBA00006411"/>
    </source>
</evidence>
<proteinExistence type="inferred from homology"/>
<gene>
    <name evidence="6" type="ORF">EV193_11181</name>
</gene>
<evidence type="ECO:0000256" key="3">
    <source>
        <dbReference type="ARBA" id="ARBA00022490"/>
    </source>
</evidence>
<dbReference type="RefSeq" id="WP_130347662.1">
    <property type="nucleotide sequence ID" value="NZ_SGWQ01000011.1"/>
</dbReference>
<evidence type="ECO:0000313" key="6">
    <source>
        <dbReference type="EMBL" id="RZS32698.1"/>
    </source>
</evidence>
<evidence type="ECO:0000313" key="7">
    <source>
        <dbReference type="Proteomes" id="UP000294257"/>
    </source>
</evidence>
<dbReference type="OrthoDB" id="3687316at2"/>
<dbReference type="Proteomes" id="UP000294257">
    <property type="component" value="Unassembled WGS sequence"/>
</dbReference>
<dbReference type="EMBL" id="SGWQ01000011">
    <property type="protein sequence ID" value="RZS32698.1"/>
    <property type="molecule type" value="Genomic_DNA"/>
</dbReference>